<evidence type="ECO:0000256" key="1">
    <source>
        <dbReference type="SAM" id="Coils"/>
    </source>
</evidence>
<sequence>MSMRGSPINWWKEKRQSSHTGIPHANRPQTAFPWNEDHDISKIVEQAVLAAFESNAFKIAVASQVDPAFSRHQEKLNQLKTTNLNLESTLQAHVEDLPVVLKGIEDQLTRVVIPDYRHSLDTLALGQESLEKKVNEIHIPDHSDELNEIVSGQARFLKSFESRLSALESRIEDLDRKTGDVDEAVVNADLRSAIRFGEISNELQDRNTTLNNSIWEVQRELGKKTDALQRRVVGACDDMGKSIRASAETIETMRAKLDEDDVLAAVNKVSSRAEFSEKALRRSITAIQDKVSGLDTSAIPVQIAKLETIERGMSDFKKEAEAARNLASVSSKFLSANTSKLDSMASAVGKMHLMVESTNEICQELSESQEVNAGSIKEDVEAVRMHVRSLDNLGVSHARKLSDAYSILTRTEGAVVAFDAAVIGRLGDLASSAENIEERLRPLSSHSTKLEGLETSLTALIKDSKPQKASLDDLAKTLSEMRSNVDTALSSHTDSLSTIHQTVSNTTSKDGLSKELSNLQFSIEKKISASHDTASQAAVEAITAHVGSLDRKLQIGFQTLKEDTESRAQQLHSPVSQILEEVRSNKALFETEKAEIREEFNTTRTAIEASRSELGVDALAIKRMIQDIQETSKDDEILLQVESWGQSCISKQTAEMASVKELLESSHGRDQSLQKSVDGLNEKSAEISTFLKSGKLESASTNHELGALKTLLENDSKTSSTIKHLAQQNASSLATAYEGILSLDTKLTTNSDAIHSSIQDVQTTFSKDILDATTTLTTSMHDDVADLKADLSSRVSTSTNVLRAEMKSIDLATTSSALEALKTEVETSAKRGEECTRSVAEDVKSAIEDKIVDLGRDVKDFGNTIGKDLQLNNAALENFKELSMSNSAALTSNLKTLQQTVDPIAEVVDGVSATAVVVKDIDAVTKENKETLSTMRESLAASIKKTDAYLSELKSVVEAGGEKTLQAVQDSHTVLIDIQKSSKEESAKANSGIEGLDSALSNIARTSKETEAAILASAAGISADILAVKSDLGGVSSALTKVEEHAAKSAEGQREVLSAVQGSSTDFDGLQKNLKRVEGSITSRISEVSKALETTSHDSKEAHAATLSALTSESQAVRDTLATESEKTIKSRASELEEVKDAIETGSKSTREDLLNAVGGVGQAIQVSKDELAEVVRLNGSKLDTAATTSGKRQEETLSALQTESKTTRDSIKNETEKALAALVISLDATKKSIISEVTSVRDTLSANNDAITSKVQEASDTVIKMAAENIESQSTIFSTLRQDLENMKEVLIAESQACKVAVLEDLAVVKTENQEARDAISGLVKEGNLKFDDAAADAMNMCKEVIASVEAQSRVLFDTMKTELKDVSGTVEAAKETTVAEIQKAKTGHDEKVGAVKVALLGSLDGVKRDLSEESSKSRKDLVERIEKLSKDIDAGISQAASTHEAALQTMKENNTTLSDLILHESTNTNAAIVTARDLTTSELQQYRTSVDEKLDSVEQIILGKVTETNGIITQEIGHLASKADKNHKDTLEEIKLTSEIFSTGVGSAESHIKDTIKELSQEAEKHRETIQEAVKLATETCLTGLDRTELHLEDTIKELSSNIDAASHKSTLNHTTTLDAISLTGTTLTKHITTEISTSTASHTASSQSLLASLTTAQSTLDTLQTTTTTLSTDTAAHFSSATSARKKADKKAEANTDTILEAIRQQGKTTSSSVDAVQKVILTGVQNLNSSLEGYIERSISKFSSDMIEIAKSGLEDVKSENVEMRKVVDGKMEGLMGSVKEEGDLTRISTKAIEAHTSNLSSQLSKGFTDLATQNKSTLSALNTHVSTLSSAIKDEAETTQARVETLHSRVLDEVQKTDTALRTSLTTLKSSIDHSDTKLEALTPSLKAIDAAVCVNSAAIARVDKAVLESSSQVKSEIHSSITSLSSSLDEDLSETSRRVRGIAEFEIPRLEVLLRRQRDAVEVIGGRVIGTTKRFDEMVAG</sequence>
<keyword evidence="4" id="KW-1185">Reference proteome</keyword>
<dbReference type="EMBL" id="JAFJYH010000079">
    <property type="protein sequence ID" value="KAG4420665.1"/>
    <property type="molecule type" value="Genomic_DNA"/>
</dbReference>
<proteinExistence type="predicted"/>
<feature type="coiled-coil region" evidence="1">
    <location>
        <begin position="69"/>
        <end position="96"/>
    </location>
</feature>
<keyword evidence="1" id="KW-0175">Coiled coil</keyword>
<accession>A0A8H7TK50</accession>
<gene>
    <name evidence="3" type="ORF">IFR04_006153</name>
</gene>
<feature type="non-terminal residue" evidence="3">
    <location>
        <position position="1987"/>
    </location>
</feature>
<name>A0A8H7TK50_9HELO</name>
<feature type="region of interest" description="Disordered" evidence="2">
    <location>
        <begin position="1"/>
        <end position="33"/>
    </location>
</feature>
<feature type="region of interest" description="Disordered" evidence="2">
    <location>
        <begin position="1185"/>
        <end position="1210"/>
    </location>
</feature>
<protein>
    <submittedName>
        <fullName evidence="3">Uncharacterized protein</fullName>
    </submittedName>
</protein>
<reference evidence="3" key="1">
    <citation type="submission" date="2021-02" db="EMBL/GenBank/DDBJ databases">
        <title>Genome sequence Cadophora malorum strain M34.</title>
        <authorList>
            <person name="Stefanovic E."/>
            <person name="Vu D."/>
            <person name="Scully C."/>
            <person name="Dijksterhuis J."/>
            <person name="Roader J."/>
            <person name="Houbraken J."/>
        </authorList>
    </citation>
    <scope>NUCLEOTIDE SEQUENCE</scope>
    <source>
        <strain evidence="3">M34</strain>
    </source>
</reference>
<feature type="compositionally biased region" description="Polar residues" evidence="2">
    <location>
        <begin position="1186"/>
        <end position="1205"/>
    </location>
</feature>
<dbReference type="PANTHER" id="PTHR19327">
    <property type="entry name" value="GOLGIN"/>
    <property type="match status" value="1"/>
</dbReference>
<comment type="caution">
    <text evidence="3">The sequence shown here is derived from an EMBL/GenBank/DDBJ whole genome shotgun (WGS) entry which is preliminary data.</text>
</comment>
<evidence type="ECO:0000313" key="4">
    <source>
        <dbReference type="Proteomes" id="UP000664132"/>
    </source>
</evidence>
<dbReference type="OrthoDB" id="3548731at2759"/>
<organism evidence="3 4">
    <name type="scientific">Cadophora malorum</name>
    <dbReference type="NCBI Taxonomy" id="108018"/>
    <lineage>
        <taxon>Eukaryota</taxon>
        <taxon>Fungi</taxon>
        <taxon>Dikarya</taxon>
        <taxon>Ascomycota</taxon>
        <taxon>Pezizomycotina</taxon>
        <taxon>Leotiomycetes</taxon>
        <taxon>Helotiales</taxon>
        <taxon>Ploettnerulaceae</taxon>
        <taxon>Cadophora</taxon>
    </lineage>
</organism>
<evidence type="ECO:0000313" key="3">
    <source>
        <dbReference type="EMBL" id="KAG4420665.1"/>
    </source>
</evidence>
<dbReference type="PANTHER" id="PTHR19327:SF0">
    <property type="entry name" value="GOLGIN SUBFAMILY A MEMBER 4"/>
    <property type="match status" value="1"/>
</dbReference>
<evidence type="ECO:0000256" key="2">
    <source>
        <dbReference type="SAM" id="MobiDB-lite"/>
    </source>
</evidence>
<dbReference type="Proteomes" id="UP000664132">
    <property type="component" value="Unassembled WGS sequence"/>
</dbReference>